<dbReference type="EMBL" id="OGUU01000045">
    <property type="protein sequence ID" value="SPC25539.1"/>
    <property type="molecule type" value="Genomic_DNA"/>
</dbReference>
<evidence type="ECO:0000313" key="1">
    <source>
        <dbReference type="EMBL" id="SPC25539.1"/>
    </source>
</evidence>
<protein>
    <submittedName>
        <fullName evidence="1">Uncharacterized protein</fullName>
    </submittedName>
</protein>
<evidence type="ECO:0000313" key="2">
    <source>
        <dbReference type="Proteomes" id="UP000257139"/>
    </source>
</evidence>
<comment type="caution">
    <text evidence="1">The sequence shown here is derived from an EMBL/GenBank/DDBJ whole genome shotgun (WGS) entry which is preliminary data.</text>
</comment>
<organism evidence="1 2">
    <name type="scientific">Cupriavidus taiwanensis</name>
    <dbReference type="NCBI Taxonomy" id="164546"/>
    <lineage>
        <taxon>Bacteria</taxon>
        <taxon>Pseudomonadati</taxon>
        <taxon>Pseudomonadota</taxon>
        <taxon>Betaproteobacteria</taxon>
        <taxon>Burkholderiales</taxon>
        <taxon>Burkholderiaceae</taxon>
        <taxon>Cupriavidus</taxon>
    </lineage>
</organism>
<name>A0A7Z7JFB2_9BURK</name>
<accession>A0A7Z7JFB2</accession>
<sequence length="237" mass="26106">MQLAVNPIYLDGWVAGKERVIQSAWVYESKVGEVCEVFPTSLCYGVPEVGVGHNDLHAGLFPVAEIGNFCAAEAVIQTYPHNGVLHFAVIGIQLRARRNGFVWARGYEFADPFVVVLPAVVRTCQEVLAIPLAHATKRELCRAVCASIAGCDDLSIEASQHDRFSEQGHGHRTMAGGVGAFKLCQGTNRMPEVAKVRLILEERPVLLIHSKCLQCGRVCEAKITVWEAKYINWYTSL</sequence>
<reference evidence="1 2" key="1">
    <citation type="submission" date="2018-01" db="EMBL/GenBank/DDBJ databases">
        <authorList>
            <person name="Clerissi C."/>
        </authorList>
    </citation>
    <scope>NUCLEOTIDE SEQUENCE [LARGE SCALE GENOMIC DNA]</scope>
    <source>
        <strain evidence="1">Cupriavidus taiwanensis STM 6021</strain>
    </source>
</reference>
<dbReference type="AlphaFoldDB" id="A0A7Z7JFB2"/>
<dbReference type="Proteomes" id="UP000257139">
    <property type="component" value="Unassembled WGS sequence"/>
</dbReference>
<gene>
    <name evidence="1" type="ORF">CBM2594_U10040</name>
</gene>
<proteinExistence type="predicted"/>